<keyword evidence="1" id="KW-0812">Transmembrane</keyword>
<dbReference type="Proteomes" id="UP000515934">
    <property type="component" value="Chromosome"/>
</dbReference>
<feature type="transmembrane region" description="Helical" evidence="1">
    <location>
        <begin position="156"/>
        <end position="180"/>
    </location>
</feature>
<dbReference type="KEGG" id="ldn:H9L06_06750"/>
<evidence type="ECO:0000313" key="2">
    <source>
        <dbReference type="EMBL" id="QNN62018.1"/>
    </source>
</evidence>
<protein>
    <submittedName>
        <fullName evidence="2">ABC transporter permease subunit</fullName>
    </submittedName>
</protein>
<feature type="transmembrane region" description="Helical" evidence="1">
    <location>
        <begin position="18"/>
        <end position="39"/>
    </location>
</feature>
<name>A0A7G9S2E3_9MICO</name>
<gene>
    <name evidence="2" type="ORF">H9L06_06750</name>
</gene>
<organism evidence="2 3">
    <name type="scientific">Leucobacter denitrificans</name>
    <dbReference type="NCBI Taxonomy" id="683042"/>
    <lineage>
        <taxon>Bacteria</taxon>
        <taxon>Bacillati</taxon>
        <taxon>Actinomycetota</taxon>
        <taxon>Actinomycetes</taxon>
        <taxon>Micrococcales</taxon>
        <taxon>Microbacteriaceae</taxon>
        <taxon>Leucobacter</taxon>
    </lineage>
</organism>
<dbReference type="InterPro" id="IPR025699">
    <property type="entry name" value="ABC2_memb-like"/>
</dbReference>
<feature type="transmembrane region" description="Helical" evidence="1">
    <location>
        <begin position="120"/>
        <end position="144"/>
    </location>
</feature>
<sequence>MMNTELLRRGLGAQRRGALIWGAALFVLTVSVVAIWPSMNESGSLDTLVADMSPTLISALGLESLASPAGFLNGNLYALLLPLLFAALGIMHMNALTAGDEDAGRLELLVALPVSRVSIYLSRFVSVVLVLAAVALLVGLTVGFGGAAFDMELDTMGVVAATVNVFLLALFHAALALALAGLGLRTGAVLAGSFGVLILGYLVYALFPLIESLESVSKGSPWHWALGGQPLETGFDAAGTALLICGTVVLTAVGLLAVRRRTIRTA</sequence>
<dbReference type="RefSeq" id="WP_187554489.1">
    <property type="nucleotide sequence ID" value="NZ_CP060716.1"/>
</dbReference>
<dbReference type="GO" id="GO:0005886">
    <property type="term" value="C:plasma membrane"/>
    <property type="evidence" value="ECO:0007669"/>
    <property type="project" value="UniProtKB-SubCell"/>
</dbReference>
<feature type="transmembrane region" description="Helical" evidence="1">
    <location>
        <begin position="237"/>
        <end position="258"/>
    </location>
</feature>
<dbReference type="AlphaFoldDB" id="A0A7G9S2E3"/>
<dbReference type="EMBL" id="CP060716">
    <property type="protein sequence ID" value="QNN62018.1"/>
    <property type="molecule type" value="Genomic_DNA"/>
</dbReference>
<reference evidence="2 3" key="1">
    <citation type="submission" date="2020-08" db="EMBL/GenBank/DDBJ databases">
        <title>Genome sequence of Leucobacter denitrificans KACC 14055T.</title>
        <authorList>
            <person name="Hyun D.-W."/>
            <person name="Bae J.-W."/>
        </authorList>
    </citation>
    <scope>NUCLEOTIDE SEQUENCE [LARGE SCALE GENOMIC DNA]</scope>
    <source>
        <strain evidence="2 3">KACC 14055</strain>
    </source>
</reference>
<keyword evidence="1" id="KW-0472">Membrane</keyword>
<keyword evidence="1" id="KW-1133">Transmembrane helix</keyword>
<evidence type="ECO:0000256" key="1">
    <source>
        <dbReference type="SAM" id="Phobius"/>
    </source>
</evidence>
<accession>A0A7G9S2E3</accession>
<dbReference type="Pfam" id="PF13346">
    <property type="entry name" value="ABC2_membrane_5"/>
    <property type="match status" value="1"/>
</dbReference>
<feature type="transmembrane region" description="Helical" evidence="1">
    <location>
        <begin position="76"/>
        <end position="99"/>
    </location>
</feature>
<keyword evidence="3" id="KW-1185">Reference proteome</keyword>
<evidence type="ECO:0000313" key="3">
    <source>
        <dbReference type="Proteomes" id="UP000515934"/>
    </source>
</evidence>
<proteinExistence type="predicted"/>
<dbReference type="GO" id="GO:0140359">
    <property type="term" value="F:ABC-type transporter activity"/>
    <property type="evidence" value="ECO:0007669"/>
    <property type="project" value="InterPro"/>
</dbReference>
<feature type="transmembrane region" description="Helical" evidence="1">
    <location>
        <begin position="187"/>
        <end position="207"/>
    </location>
</feature>